<keyword evidence="1" id="KW-0732">Signal</keyword>
<dbReference type="RefSeq" id="WP_207336341.1">
    <property type="nucleotide sequence ID" value="NZ_JAFMYU010000012.1"/>
</dbReference>
<evidence type="ECO:0000313" key="3">
    <source>
        <dbReference type="Proteomes" id="UP000664795"/>
    </source>
</evidence>
<sequence length="236" mass="26077">MKKSVNPLVAFLLLSLTSLAQTTTPAAGMEQVINSPFNNQTLRRFDLSETGLKGTPMALPDWAPGTLTFKSGNTIANALFNYDALHQELWVKRSPKDSVRYAAAGVRHVMIQLPNAPQPTRYEQLTGLTTDDVALKTGLVRVVYQGAYSLVQLPVKQFYKAPAKQAYGETQVFDEFRDESVYYIIRPDKTAERVKLNRKSLTAALQSKGPAFETVLKDKKLDPKVEADVATALTGL</sequence>
<dbReference type="AlphaFoldDB" id="A0A939G7C8"/>
<keyword evidence="3" id="KW-1185">Reference proteome</keyword>
<accession>A0A939G7C8</accession>
<feature type="chain" id="PRO_5037300257" evidence="1">
    <location>
        <begin position="21"/>
        <end position="236"/>
    </location>
</feature>
<proteinExistence type="predicted"/>
<comment type="caution">
    <text evidence="2">The sequence shown here is derived from an EMBL/GenBank/DDBJ whole genome shotgun (WGS) entry which is preliminary data.</text>
</comment>
<dbReference type="EMBL" id="JAFMYU010000012">
    <property type="protein sequence ID" value="MBO0932375.1"/>
    <property type="molecule type" value="Genomic_DNA"/>
</dbReference>
<name>A0A939G7C8_9BACT</name>
<dbReference type="Proteomes" id="UP000664795">
    <property type="component" value="Unassembled WGS sequence"/>
</dbReference>
<evidence type="ECO:0000256" key="1">
    <source>
        <dbReference type="SAM" id="SignalP"/>
    </source>
</evidence>
<evidence type="ECO:0000313" key="2">
    <source>
        <dbReference type="EMBL" id="MBO0932375.1"/>
    </source>
</evidence>
<protein>
    <submittedName>
        <fullName evidence="2">Uncharacterized protein</fullName>
    </submittedName>
</protein>
<gene>
    <name evidence="2" type="ORF">J2I48_15295</name>
</gene>
<feature type="signal peptide" evidence="1">
    <location>
        <begin position="1"/>
        <end position="20"/>
    </location>
</feature>
<organism evidence="2 3">
    <name type="scientific">Fibrella aquatilis</name>
    <dbReference type="NCBI Taxonomy" id="2817059"/>
    <lineage>
        <taxon>Bacteria</taxon>
        <taxon>Pseudomonadati</taxon>
        <taxon>Bacteroidota</taxon>
        <taxon>Cytophagia</taxon>
        <taxon>Cytophagales</taxon>
        <taxon>Spirosomataceae</taxon>
        <taxon>Fibrella</taxon>
    </lineage>
</organism>
<reference evidence="2 3" key="1">
    <citation type="submission" date="2021-03" db="EMBL/GenBank/DDBJ databases">
        <title>Fibrella sp. HMF5036 genome sequencing and assembly.</title>
        <authorList>
            <person name="Kang H."/>
            <person name="Kim H."/>
            <person name="Bae S."/>
            <person name="Joh K."/>
        </authorList>
    </citation>
    <scope>NUCLEOTIDE SEQUENCE [LARGE SCALE GENOMIC DNA]</scope>
    <source>
        <strain evidence="2 3">HMF5036</strain>
    </source>
</reference>